<dbReference type="PRINTS" id="PR00793">
    <property type="entry name" value="PROAMNOPTASE"/>
</dbReference>
<evidence type="ECO:0000313" key="4">
    <source>
        <dbReference type="EMBL" id="GIH38416.1"/>
    </source>
</evidence>
<dbReference type="InterPro" id="IPR029058">
    <property type="entry name" value="AB_hydrolase_fold"/>
</dbReference>
<dbReference type="InterPro" id="IPR050266">
    <property type="entry name" value="AB_hydrolase_sf"/>
</dbReference>
<reference evidence="4 5" key="1">
    <citation type="submission" date="2021-01" db="EMBL/GenBank/DDBJ databases">
        <title>Whole genome shotgun sequence of Microbispora corallina NBRC 16416.</title>
        <authorList>
            <person name="Komaki H."/>
            <person name="Tamura T."/>
        </authorList>
    </citation>
    <scope>NUCLEOTIDE SEQUENCE [LARGE SCALE GENOMIC DNA]</scope>
    <source>
        <strain evidence="4 5">NBRC 16416</strain>
    </source>
</reference>
<comment type="caution">
    <text evidence="4">The sequence shown here is derived from an EMBL/GenBank/DDBJ whole genome shotgun (WGS) entry which is preliminary data.</text>
</comment>
<dbReference type="PANTHER" id="PTHR43798:SF27">
    <property type="entry name" value="HYDROLASE ALPHA_BETA HYDROLASE FOLD FAMILY"/>
    <property type="match status" value="1"/>
</dbReference>
<dbReference type="Pfam" id="PF00561">
    <property type="entry name" value="Abhydrolase_1"/>
    <property type="match status" value="1"/>
</dbReference>
<dbReference type="InterPro" id="IPR002410">
    <property type="entry name" value="Peptidase_S33"/>
</dbReference>
<dbReference type="RefSeq" id="WP_204056002.1">
    <property type="nucleotide sequence ID" value="NZ_BAAAGP010000005.1"/>
</dbReference>
<dbReference type="Proteomes" id="UP000603904">
    <property type="component" value="Unassembled WGS sequence"/>
</dbReference>
<comment type="similarity">
    <text evidence="1">Belongs to the peptidase S33 family.</text>
</comment>
<dbReference type="EMBL" id="BOOC01000003">
    <property type="protein sequence ID" value="GIH38416.1"/>
    <property type="molecule type" value="Genomic_DNA"/>
</dbReference>
<dbReference type="Gene3D" id="3.40.50.1820">
    <property type="entry name" value="alpha/beta hydrolase"/>
    <property type="match status" value="1"/>
</dbReference>
<accession>A0ABQ4FUA9</accession>
<dbReference type="PRINTS" id="PR00111">
    <property type="entry name" value="ABHYDROLASE"/>
</dbReference>
<keyword evidence="2 4" id="KW-0378">Hydrolase</keyword>
<sequence>MITFASYDGTALVCHERGEGPALVCLPGGPGRSSAYLGDLGGLAARRRLLLLDNRGTGDSAAPADPATYGVGSLVADVEALRVRLGLERIDLLAHSAAGALALLYAARHPGRIGRLVLVTPSLMPIGIEPTDEEWVDQIERRAGEPWYARGLADLEAWEAGDESRRPGAQPFFYSPWNEEARAHAARFAARSAEAAAGFQTGVPPAEETRESLARLAAPVLLIAGEGDPAPLPAHVERAAALFPGGRAVVLPGAHYPWVTAPDAFAAAVGAFLDGSG</sequence>
<dbReference type="SUPFAM" id="SSF53474">
    <property type="entry name" value="alpha/beta-Hydrolases"/>
    <property type="match status" value="1"/>
</dbReference>
<dbReference type="GO" id="GO:0016787">
    <property type="term" value="F:hydrolase activity"/>
    <property type="evidence" value="ECO:0007669"/>
    <property type="project" value="UniProtKB-KW"/>
</dbReference>
<proteinExistence type="inferred from homology"/>
<protein>
    <submittedName>
        <fullName evidence="4">Hydrolase</fullName>
    </submittedName>
</protein>
<evidence type="ECO:0000259" key="3">
    <source>
        <dbReference type="Pfam" id="PF00561"/>
    </source>
</evidence>
<keyword evidence="5" id="KW-1185">Reference proteome</keyword>
<name>A0ABQ4FUA9_9ACTN</name>
<evidence type="ECO:0000313" key="5">
    <source>
        <dbReference type="Proteomes" id="UP000603904"/>
    </source>
</evidence>
<feature type="domain" description="AB hydrolase-1" evidence="3">
    <location>
        <begin position="21"/>
        <end position="255"/>
    </location>
</feature>
<evidence type="ECO:0000256" key="1">
    <source>
        <dbReference type="ARBA" id="ARBA00010088"/>
    </source>
</evidence>
<dbReference type="InterPro" id="IPR000073">
    <property type="entry name" value="AB_hydrolase_1"/>
</dbReference>
<evidence type="ECO:0000256" key="2">
    <source>
        <dbReference type="ARBA" id="ARBA00022801"/>
    </source>
</evidence>
<organism evidence="4 5">
    <name type="scientific">Microbispora corallina</name>
    <dbReference type="NCBI Taxonomy" id="83302"/>
    <lineage>
        <taxon>Bacteria</taxon>
        <taxon>Bacillati</taxon>
        <taxon>Actinomycetota</taxon>
        <taxon>Actinomycetes</taxon>
        <taxon>Streptosporangiales</taxon>
        <taxon>Streptosporangiaceae</taxon>
        <taxon>Microbispora</taxon>
    </lineage>
</organism>
<gene>
    <name evidence="4" type="ORF">Mco01_14160</name>
</gene>
<dbReference type="PANTHER" id="PTHR43798">
    <property type="entry name" value="MONOACYLGLYCEROL LIPASE"/>
    <property type="match status" value="1"/>
</dbReference>